<feature type="domain" description="4Fe-4S Mo/W bis-MGD-type" evidence="17">
    <location>
        <begin position="218"/>
        <end position="274"/>
    </location>
</feature>
<evidence type="ECO:0000313" key="19">
    <source>
        <dbReference type="EMBL" id="TLD42719.1"/>
    </source>
</evidence>
<keyword evidence="11" id="KW-0411">Iron-sulfur</keyword>
<keyword evidence="5" id="KW-0001">2Fe-2S</keyword>
<dbReference type="PIRSF" id="PIRSF036643">
    <property type="entry name" value="FDH_alpha"/>
    <property type="match status" value="1"/>
</dbReference>
<dbReference type="Gene3D" id="3.40.50.740">
    <property type="match status" value="1"/>
</dbReference>
<protein>
    <submittedName>
        <fullName evidence="19">NADH-ubiquinone oxidoreductase chain G</fullName>
    </submittedName>
</protein>
<comment type="subcellular location">
    <subcellularLocation>
        <location evidence="2">Membrane</location>
    </subcellularLocation>
</comment>
<dbReference type="GO" id="GO:0043546">
    <property type="term" value="F:molybdopterin cofactor binding"/>
    <property type="evidence" value="ECO:0007669"/>
    <property type="project" value="InterPro"/>
</dbReference>
<dbReference type="EMBL" id="SULG01000014">
    <property type="protein sequence ID" value="TLD42719.1"/>
    <property type="molecule type" value="Genomic_DNA"/>
</dbReference>
<keyword evidence="7" id="KW-0677">Repeat</keyword>
<dbReference type="InterPro" id="IPR000283">
    <property type="entry name" value="NADH_UbQ_OxRdtase_75kDa_su_CS"/>
</dbReference>
<dbReference type="FunFam" id="3.10.20.740:FF:000004">
    <property type="entry name" value="NADH-quinone oxidoreductase"/>
    <property type="match status" value="1"/>
</dbReference>
<dbReference type="Gene3D" id="2.40.40.20">
    <property type="match status" value="1"/>
</dbReference>
<comment type="cofactor">
    <cofactor evidence="1">
        <name>[4Fe-4S] cluster</name>
        <dbReference type="ChEBI" id="CHEBI:49883"/>
    </cofactor>
</comment>
<feature type="domain" description="4Fe-4S ferredoxin-type" evidence="16">
    <location>
        <begin position="140"/>
        <end position="173"/>
    </location>
</feature>
<dbReference type="PROSITE" id="PS00198">
    <property type="entry name" value="4FE4S_FER_1"/>
    <property type="match status" value="1"/>
</dbReference>
<dbReference type="PROSITE" id="PS00641">
    <property type="entry name" value="COMPLEX1_75K_1"/>
    <property type="match status" value="1"/>
</dbReference>
<evidence type="ECO:0000256" key="7">
    <source>
        <dbReference type="ARBA" id="ARBA00022737"/>
    </source>
</evidence>
<dbReference type="InterPro" id="IPR054351">
    <property type="entry name" value="NADH_UbQ_OxRdtase_ferredoxin"/>
</dbReference>
<dbReference type="InterPro" id="IPR006656">
    <property type="entry name" value="Mopterin_OxRdtase"/>
</dbReference>
<dbReference type="InterPro" id="IPR017896">
    <property type="entry name" value="4Fe4S_Fe-S-bd"/>
</dbReference>
<comment type="caution">
    <text evidence="19">The sequence shown here is derived from an EMBL/GenBank/DDBJ whole genome shotgun (WGS) entry which is preliminary data.</text>
</comment>
<evidence type="ECO:0000256" key="8">
    <source>
        <dbReference type="ARBA" id="ARBA00022967"/>
    </source>
</evidence>
<evidence type="ECO:0000256" key="6">
    <source>
        <dbReference type="ARBA" id="ARBA00022723"/>
    </source>
</evidence>
<comment type="similarity">
    <text evidence="3">Belongs to the complex I 75 kDa subunit family.</text>
</comment>
<dbReference type="GO" id="GO:0016020">
    <property type="term" value="C:membrane"/>
    <property type="evidence" value="ECO:0007669"/>
    <property type="project" value="UniProtKB-SubCell"/>
</dbReference>
<dbReference type="SMART" id="SM00929">
    <property type="entry name" value="NADH-G_4Fe-4S_3"/>
    <property type="match status" value="1"/>
</dbReference>
<dbReference type="PROSITE" id="PS51669">
    <property type="entry name" value="4FE4S_MOW_BIS_MGD"/>
    <property type="match status" value="1"/>
</dbReference>
<dbReference type="PROSITE" id="PS51379">
    <property type="entry name" value="4FE4S_FER_2"/>
    <property type="match status" value="2"/>
</dbReference>
<feature type="domain" description="2Fe-2S ferredoxin-type" evidence="15">
    <location>
        <begin position="2"/>
        <end position="81"/>
    </location>
</feature>
<dbReference type="Gene3D" id="3.40.228.10">
    <property type="entry name" value="Dimethylsulfoxide Reductase, domain 2"/>
    <property type="match status" value="1"/>
</dbReference>
<dbReference type="Gene3D" id="2.20.25.90">
    <property type="entry name" value="ADC-like domains"/>
    <property type="match status" value="1"/>
</dbReference>
<sequence>MKTINLVVDDKTITVPEGTNIFQASLDNGIYIPGLCYHPKLSQFGGCRLCMVEVTERRTAHRFACAHPVSEGMIVKVNTPKVVRYRRSVMEYLLAHHELSCPTCDKAGECSLQDITHELMLSPSRFNAVRMNAPVVRDNPILELNRNRCVLCGRCVSACKEIEGVGAIDFQKRGIKTYVGTAFDKPLDCSFCGGCLAVCPTGSWQDRTLEFRGRPWEFKKTQTICPYCAVGCTIVLNTKSGSVRRVTSDDYIGINEGNLCIKGRFGHEFIHSAERLKTPLIKKDGAFHPSSWDDALEYISKRFQQIINEHGGKAIGGIGSEKCTNEDNYLFQKFCRSVLRTNTIDNLSNLRSPSLNSLMYESVIRGIASTSLKEIEHANTLFFFGTDMTEAHPVAGTMARKAIRMNNASLIIANIRTISFSGTAKNDIRLTYSFGSQIPFIHALIKIIIDEKLIDLKKAESSISNFHELPLAFDTFSVKEASQVTGISEEMMRTTARLLTKSGNCCIVCGRDVEEDPLSRDTIKALMNLCVLMNASSPDTGHSKASLLFSRSHNNSQGVNDMGVVPEFFPGYSTTSDVSNRENIEKQWGVKFSDDIFMRESKNIFELARNGALKGLYIMGENPLVSYPNGKEVLEAFQKTGFIVVQDVFLTETAQLADVVLPTVTFAEKEGTFTNMGMTVQRLNKIIQPSGVDAKPDWQIICEFAKKMGYSYSYASPKDILSEIESVVPIYSGINYDRLKRKEFYWASSVSGSRNKSAKYLLNIVQPESLEIKQNKDFPFVLLTGVSLNHQGTFSRYSNALVSVSPECFAEMNRKDAQKMNIHDGDAVVIESSQNKVTLKAKVTGKSPEGIVFVSEDYEWIPINLVRTGVYTPVKIYKETGQI</sequence>
<evidence type="ECO:0000256" key="2">
    <source>
        <dbReference type="ARBA" id="ARBA00004370"/>
    </source>
</evidence>
<dbReference type="GO" id="GO:0046872">
    <property type="term" value="F:metal ion binding"/>
    <property type="evidence" value="ECO:0007669"/>
    <property type="project" value="UniProtKB-KW"/>
</dbReference>
<dbReference type="InterPro" id="IPR019574">
    <property type="entry name" value="NADH_UbQ_OxRdtase_Gsu_4Fe4S-bd"/>
</dbReference>
<dbReference type="PANTHER" id="PTHR43105">
    <property type="entry name" value="RESPIRATORY NITRATE REDUCTASE"/>
    <property type="match status" value="1"/>
</dbReference>
<dbReference type="InterPro" id="IPR050123">
    <property type="entry name" value="Prok_molybdopt-oxidoreductase"/>
</dbReference>
<feature type="domain" description="4Fe-4S His(Cys)3-ligated-type" evidence="18">
    <location>
        <begin position="81"/>
        <end position="120"/>
    </location>
</feature>
<dbReference type="Gene3D" id="3.30.70.20">
    <property type="match status" value="1"/>
</dbReference>
<proteinExistence type="inferred from homology"/>
<dbReference type="GO" id="GO:0051537">
    <property type="term" value="F:2 iron, 2 sulfur cluster binding"/>
    <property type="evidence" value="ECO:0007669"/>
    <property type="project" value="UniProtKB-KW"/>
</dbReference>
<dbReference type="PANTHER" id="PTHR43105:SF14">
    <property type="entry name" value="FORMATE DEHYDROGENASE H"/>
    <property type="match status" value="1"/>
</dbReference>
<keyword evidence="4" id="KW-0004">4Fe-4S</keyword>
<dbReference type="PROSITE" id="PS51839">
    <property type="entry name" value="4FE4S_HC3"/>
    <property type="match status" value="1"/>
</dbReference>
<dbReference type="Proteomes" id="UP000319783">
    <property type="component" value="Unassembled WGS sequence"/>
</dbReference>
<evidence type="ECO:0000259" key="17">
    <source>
        <dbReference type="PROSITE" id="PS51669"/>
    </source>
</evidence>
<evidence type="ECO:0000256" key="10">
    <source>
        <dbReference type="ARBA" id="ARBA00023004"/>
    </source>
</evidence>
<evidence type="ECO:0000256" key="9">
    <source>
        <dbReference type="ARBA" id="ARBA00023002"/>
    </source>
</evidence>
<dbReference type="GO" id="GO:0003954">
    <property type="term" value="F:NADH dehydrogenase activity"/>
    <property type="evidence" value="ECO:0007669"/>
    <property type="project" value="TreeGrafter"/>
</dbReference>
<dbReference type="InterPro" id="IPR036010">
    <property type="entry name" value="2Fe-2S_ferredoxin-like_sf"/>
</dbReference>
<dbReference type="GO" id="GO:0042773">
    <property type="term" value="P:ATP synthesis coupled electron transport"/>
    <property type="evidence" value="ECO:0007669"/>
    <property type="project" value="InterPro"/>
</dbReference>
<reference evidence="19 20" key="1">
    <citation type="submission" date="2019-04" db="EMBL/GenBank/DDBJ databases">
        <title>Genome of a novel bacterium Candidatus Jettenia ecosi reconstructed from metagenome of an anammox bioreactor.</title>
        <authorList>
            <person name="Mardanov A.V."/>
            <person name="Beletsky A.V."/>
            <person name="Ravin N.V."/>
            <person name="Botchkova E.A."/>
            <person name="Litti Y.V."/>
            <person name="Nozhevnikova A.N."/>
        </authorList>
    </citation>
    <scope>NUCLEOTIDE SEQUENCE [LARGE SCALE GENOMIC DNA]</scope>
    <source>
        <strain evidence="19">J2</strain>
    </source>
</reference>
<dbReference type="SUPFAM" id="SSF50692">
    <property type="entry name" value="ADC-like"/>
    <property type="match status" value="1"/>
</dbReference>
<dbReference type="InterPro" id="IPR006963">
    <property type="entry name" value="Mopterin_OxRdtase_4Fe-4S_dom"/>
</dbReference>
<gene>
    <name evidence="19" type="ORF">JETT_0954</name>
</gene>
<dbReference type="Pfam" id="PF01568">
    <property type="entry name" value="Molydop_binding"/>
    <property type="match status" value="1"/>
</dbReference>
<keyword evidence="8" id="KW-1278">Translocase</keyword>
<dbReference type="InterPro" id="IPR017900">
    <property type="entry name" value="4Fe4S_Fe_S_CS"/>
</dbReference>
<keyword evidence="19" id="KW-0830">Ubiquinone</keyword>
<dbReference type="Pfam" id="PF00384">
    <property type="entry name" value="Molybdopterin"/>
    <property type="match status" value="1"/>
</dbReference>
<accession>A0A533QDU3</accession>
<evidence type="ECO:0000256" key="3">
    <source>
        <dbReference type="ARBA" id="ARBA00005404"/>
    </source>
</evidence>
<dbReference type="SUPFAM" id="SSF54862">
    <property type="entry name" value="4Fe-4S ferredoxins"/>
    <property type="match status" value="1"/>
</dbReference>
<dbReference type="GO" id="GO:0051539">
    <property type="term" value="F:4 iron, 4 sulfur cluster binding"/>
    <property type="evidence" value="ECO:0007669"/>
    <property type="project" value="UniProtKB-KW"/>
</dbReference>
<evidence type="ECO:0000256" key="4">
    <source>
        <dbReference type="ARBA" id="ARBA00022485"/>
    </source>
</evidence>
<dbReference type="FunFam" id="3.30.70.20:FF:000035">
    <property type="entry name" value="Iron hydrogenase 1"/>
    <property type="match status" value="1"/>
</dbReference>
<organism evidence="19 20">
    <name type="scientific">Candidatus Jettenia ecosi</name>
    <dbReference type="NCBI Taxonomy" id="2494326"/>
    <lineage>
        <taxon>Bacteria</taxon>
        <taxon>Pseudomonadati</taxon>
        <taxon>Planctomycetota</taxon>
        <taxon>Candidatus Brocadiia</taxon>
        <taxon>Candidatus Brocadiales</taxon>
        <taxon>Candidatus Brocadiaceae</taxon>
        <taxon>Candidatus Jettenia</taxon>
    </lineage>
</organism>
<evidence type="ECO:0000259" key="18">
    <source>
        <dbReference type="PROSITE" id="PS51839"/>
    </source>
</evidence>
<dbReference type="Pfam" id="PF10588">
    <property type="entry name" value="NADH-G_4Fe-4S_3"/>
    <property type="match status" value="1"/>
</dbReference>
<dbReference type="Pfam" id="PF13510">
    <property type="entry name" value="Fer2_4"/>
    <property type="match status" value="1"/>
</dbReference>
<evidence type="ECO:0000256" key="1">
    <source>
        <dbReference type="ARBA" id="ARBA00001966"/>
    </source>
</evidence>
<dbReference type="CDD" id="cd00207">
    <property type="entry name" value="fer2"/>
    <property type="match status" value="1"/>
</dbReference>
<evidence type="ECO:0000313" key="20">
    <source>
        <dbReference type="Proteomes" id="UP000319783"/>
    </source>
</evidence>
<dbReference type="Pfam" id="PF22117">
    <property type="entry name" value="Fer4_Nqo3"/>
    <property type="match status" value="1"/>
</dbReference>
<dbReference type="SUPFAM" id="SSF53706">
    <property type="entry name" value="Formate dehydrogenase/DMSO reductase, domains 1-3"/>
    <property type="match status" value="1"/>
</dbReference>
<dbReference type="GO" id="GO:0008137">
    <property type="term" value="F:NADH dehydrogenase (ubiquinone) activity"/>
    <property type="evidence" value="ECO:0007669"/>
    <property type="project" value="InterPro"/>
</dbReference>
<dbReference type="Gene3D" id="3.10.20.740">
    <property type="match status" value="1"/>
</dbReference>
<evidence type="ECO:0000256" key="14">
    <source>
        <dbReference type="ARBA" id="ARBA00034078"/>
    </source>
</evidence>
<keyword evidence="6" id="KW-0479">Metal-binding</keyword>
<evidence type="ECO:0000256" key="11">
    <source>
        <dbReference type="ARBA" id="ARBA00023014"/>
    </source>
</evidence>
<feature type="domain" description="4Fe-4S ferredoxin-type" evidence="16">
    <location>
        <begin position="179"/>
        <end position="209"/>
    </location>
</feature>
<keyword evidence="13" id="KW-0472">Membrane</keyword>
<dbReference type="Pfam" id="PF04879">
    <property type="entry name" value="Molybdop_Fe4S4"/>
    <property type="match status" value="1"/>
</dbReference>
<evidence type="ECO:0000256" key="12">
    <source>
        <dbReference type="ARBA" id="ARBA00023027"/>
    </source>
</evidence>
<evidence type="ECO:0000256" key="5">
    <source>
        <dbReference type="ARBA" id="ARBA00022714"/>
    </source>
</evidence>
<dbReference type="AlphaFoldDB" id="A0A533QDU3"/>
<dbReference type="InterPro" id="IPR001041">
    <property type="entry name" value="2Fe-2S_ferredoxin-type"/>
</dbReference>
<dbReference type="SMART" id="SM00926">
    <property type="entry name" value="Molybdop_Fe4S4"/>
    <property type="match status" value="1"/>
</dbReference>
<evidence type="ECO:0000259" key="16">
    <source>
        <dbReference type="PROSITE" id="PS51379"/>
    </source>
</evidence>
<evidence type="ECO:0000259" key="15">
    <source>
        <dbReference type="PROSITE" id="PS51085"/>
    </source>
</evidence>
<dbReference type="InterPro" id="IPR009010">
    <property type="entry name" value="Asp_de-COase-like_dom_sf"/>
</dbReference>
<keyword evidence="10" id="KW-0408">Iron</keyword>
<comment type="cofactor">
    <cofactor evidence="14">
        <name>[2Fe-2S] cluster</name>
        <dbReference type="ChEBI" id="CHEBI:190135"/>
    </cofactor>
</comment>
<dbReference type="InterPro" id="IPR006657">
    <property type="entry name" value="MoPterin_dinucl-bd_dom"/>
</dbReference>
<evidence type="ECO:0000256" key="13">
    <source>
        <dbReference type="ARBA" id="ARBA00023136"/>
    </source>
</evidence>
<dbReference type="SUPFAM" id="SSF54292">
    <property type="entry name" value="2Fe-2S ferredoxin-like"/>
    <property type="match status" value="1"/>
</dbReference>
<keyword evidence="9" id="KW-0560">Oxidoreductase</keyword>
<keyword evidence="12" id="KW-0520">NAD</keyword>
<name>A0A533QDU3_9BACT</name>
<dbReference type="PROSITE" id="PS51085">
    <property type="entry name" value="2FE2S_FER_2"/>
    <property type="match status" value="1"/>
</dbReference>